<accession>A0A2P2PBY2</accession>
<name>A0A2P2PBY2_RHIMU</name>
<dbReference type="AlphaFoldDB" id="A0A2P2PBY2"/>
<protein>
    <submittedName>
        <fullName evidence="1">Uncharacterized protein</fullName>
    </submittedName>
</protein>
<proteinExistence type="predicted"/>
<evidence type="ECO:0000313" key="1">
    <source>
        <dbReference type="EMBL" id="MBX52183.1"/>
    </source>
</evidence>
<organism evidence="1">
    <name type="scientific">Rhizophora mucronata</name>
    <name type="common">Asiatic mangrove</name>
    <dbReference type="NCBI Taxonomy" id="61149"/>
    <lineage>
        <taxon>Eukaryota</taxon>
        <taxon>Viridiplantae</taxon>
        <taxon>Streptophyta</taxon>
        <taxon>Embryophyta</taxon>
        <taxon>Tracheophyta</taxon>
        <taxon>Spermatophyta</taxon>
        <taxon>Magnoliopsida</taxon>
        <taxon>eudicotyledons</taxon>
        <taxon>Gunneridae</taxon>
        <taxon>Pentapetalae</taxon>
        <taxon>rosids</taxon>
        <taxon>fabids</taxon>
        <taxon>Malpighiales</taxon>
        <taxon>Rhizophoraceae</taxon>
        <taxon>Rhizophora</taxon>
    </lineage>
</organism>
<sequence>MVEVLRGCSGFWLGTIKNN</sequence>
<dbReference type="EMBL" id="GGEC01071699">
    <property type="protein sequence ID" value="MBX52183.1"/>
    <property type="molecule type" value="Transcribed_RNA"/>
</dbReference>
<reference evidence="1" key="1">
    <citation type="submission" date="2018-02" db="EMBL/GenBank/DDBJ databases">
        <title>Rhizophora mucronata_Transcriptome.</title>
        <authorList>
            <person name="Meera S.P."/>
            <person name="Sreeshan A."/>
            <person name="Augustine A."/>
        </authorList>
    </citation>
    <scope>NUCLEOTIDE SEQUENCE</scope>
    <source>
        <tissue evidence="1">Leaf</tissue>
    </source>
</reference>